<organism evidence="2 3">
    <name type="scientific">Halovenus rubra</name>
    <dbReference type="NCBI Taxonomy" id="869890"/>
    <lineage>
        <taxon>Archaea</taxon>
        <taxon>Methanobacteriati</taxon>
        <taxon>Methanobacteriota</taxon>
        <taxon>Stenosarchaea group</taxon>
        <taxon>Halobacteria</taxon>
        <taxon>Halobacteriales</taxon>
        <taxon>Haloarculaceae</taxon>
        <taxon>Halovenus</taxon>
    </lineage>
</organism>
<dbReference type="InterPro" id="IPR036388">
    <property type="entry name" value="WH-like_DNA-bd_sf"/>
</dbReference>
<proteinExistence type="predicted"/>
<feature type="compositionally biased region" description="Basic and acidic residues" evidence="1">
    <location>
        <begin position="1"/>
        <end position="14"/>
    </location>
</feature>
<dbReference type="InterPro" id="IPR036390">
    <property type="entry name" value="WH_DNA-bd_sf"/>
</dbReference>
<sequence length="96" mass="10597">MTEHAESRHEKEATAGRATDVMSEIGRELDQEVLAILGAESPLHVMDIARTADRHPITVDQTCARLHEHGQIHPVGRGLYKITDDGKRQTGDDSES</sequence>
<dbReference type="Gene3D" id="1.10.10.10">
    <property type="entry name" value="Winged helix-like DNA-binding domain superfamily/Winged helix DNA-binding domain"/>
    <property type="match status" value="1"/>
</dbReference>
<comment type="caution">
    <text evidence="2">The sequence shown here is derived from an EMBL/GenBank/DDBJ whole genome shotgun (WGS) entry which is preliminary data.</text>
</comment>
<dbReference type="SUPFAM" id="SSF46785">
    <property type="entry name" value="Winged helix' DNA-binding domain"/>
    <property type="match status" value="1"/>
</dbReference>
<reference evidence="2 3" key="1">
    <citation type="journal article" date="2014" name="Int. J. Syst. Evol. Microbiol.">
        <title>Complete genome sequence of Corynebacterium casei LMG S-19264T (=DSM 44701T), isolated from a smear-ripened cheese.</title>
        <authorList>
            <consortium name="US DOE Joint Genome Institute (JGI-PGF)"/>
            <person name="Walter F."/>
            <person name="Albersmeier A."/>
            <person name="Kalinowski J."/>
            <person name="Ruckert C."/>
        </authorList>
    </citation>
    <scope>NUCLEOTIDE SEQUENCE [LARGE SCALE GENOMIC DNA]</scope>
    <source>
        <strain evidence="2 3">CGMCC 4.7215</strain>
    </source>
</reference>
<name>A0ABD5XBP7_9EURY</name>
<dbReference type="EMBL" id="JBHSZQ010000024">
    <property type="protein sequence ID" value="MFC7126625.1"/>
    <property type="molecule type" value="Genomic_DNA"/>
</dbReference>
<feature type="region of interest" description="Disordered" evidence="1">
    <location>
        <begin position="75"/>
        <end position="96"/>
    </location>
</feature>
<evidence type="ECO:0000313" key="2">
    <source>
        <dbReference type="EMBL" id="MFC7126625.1"/>
    </source>
</evidence>
<dbReference type="RefSeq" id="WP_267638898.1">
    <property type="nucleotide sequence ID" value="NZ_JAODIY010000045.1"/>
</dbReference>
<feature type="region of interest" description="Disordered" evidence="1">
    <location>
        <begin position="1"/>
        <end position="20"/>
    </location>
</feature>
<evidence type="ECO:0000256" key="1">
    <source>
        <dbReference type="SAM" id="MobiDB-lite"/>
    </source>
</evidence>
<dbReference type="Proteomes" id="UP001596414">
    <property type="component" value="Unassembled WGS sequence"/>
</dbReference>
<gene>
    <name evidence="2" type="ORF">ACFQJ7_11360</name>
</gene>
<feature type="compositionally biased region" description="Basic and acidic residues" evidence="1">
    <location>
        <begin position="82"/>
        <end position="96"/>
    </location>
</feature>
<protein>
    <submittedName>
        <fullName evidence="2">Transcriptional regulator</fullName>
    </submittedName>
</protein>
<dbReference type="AlphaFoldDB" id="A0ABD5XBP7"/>
<accession>A0ABD5XBP7</accession>
<evidence type="ECO:0000313" key="3">
    <source>
        <dbReference type="Proteomes" id="UP001596414"/>
    </source>
</evidence>